<comment type="caution">
    <text evidence="2">The sequence shown here is derived from an EMBL/GenBank/DDBJ whole genome shotgun (WGS) entry which is preliminary data.</text>
</comment>
<protein>
    <submittedName>
        <fullName evidence="2">Uncharacterized protein</fullName>
    </submittedName>
</protein>
<organism evidence="2 3">
    <name type="scientific">Plakobranchus ocellatus</name>
    <dbReference type="NCBI Taxonomy" id="259542"/>
    <lineage>
        <taxon>Eukaryota</taxon>
        <taxon>Metazoa</taxon>
        <taxon>Spiralia</taxon>
        <taxon>Lophotrochozoa</taxon>
        <taxon>Mollusca</taxon>
        <taxon>Gastropoda</taxon>
        <taxon>Heterobranchia</taxon>
        <taxon>Euthyneura</taxon>
        <taxon>Panpulmonata</taxon>
        <taxon>Sacoglossa</taxon>
        <taxon>Placobranchoidea</taxon>
        <taxon>Plakobranchidae</taxon>
        <taxon>Plakobranchus</taxon>
    </lineage>
</organism>
<evidence type="ECO:0000313" key="3">
    <source>
        <dbReference type="Proteomes" id="UP000735302"/>
    </source>
</evidence>
<name>A0AAV4BTQ8_9GAST</name>
<feature type="region of interest" description="Disordered" evidence="1">
    <location>
        <begin position="155"/>
        <end position="181"/>
    </location>
</feature>
<evidence type="ECO:0000256" key="1">
    <source>
        <dbReference type="SAM" id="MobiDB-lite"/>
    </source>
</evidence>
<dbReference type="AlphaFoldDB" id="A0AAV4BTQ8"/>
<keyword evidence="3" id="KW-1185">Reference proteome</keyword>
<proteinExistence type="predicted"/>
<sequence>MTSPEQCDIRLLSPPLGQDNVGGSTTRWSQTFKPSVRPGRRCRGSNLRQKGPCRSQGGLTSHCATDTPSEINWLCEWIPTWKVNVRTRTIAELFVILRSTGSQNGPWHRKSRGLISKSGCVVSYHACTKILWHGLKPTQVHNKVFSGFQALRQARAPMSGSNPRQKGPCRSQGGLASDCATDTPSEQHIKLQSCNSHPEINWRCEWIPTWKVNVGTRTIAELFVILRSTGGQNGPWHRKSRGLITKCGCVVSNHA</sequence>
<dbReference type="EMBL" id="BLXT01005381">
    <property type="protein sequence ID" value="GFO22382.1"/>
    <property type="molecule type" value="Genomic_DNA"/>
</dbReference>
<reference evidence="2 3" key="1">
    <citation type="journal article" date="2021" name="Elife">
        <title>Chloroplast acquisition without the gene transfer in kleptoplastic sea slugs, Plakobranchus ocellatus.</title>
        <authorList>
            <person name="Maeda T."/>
            <person name="Takahashi S."/>
            <person name="Yoshida T."/>
            <person name="Shimamura S."/>
            <person name="Takaki Y."/>
            <person name="Nagai Y."/>
            <person name="Toyoda A."/>
            <person name="Suzuki Y."/>
            <person name="Arimoto A."/>
            <person name="Ishii H."/>
            <person name="Satoh N."/>
            <person name="Nishiyama T."/>
            <person name="Hasebe M."/>
            <person name="Maruyama T."/>
            <person name="Minagawa J."/>
            <person name="Obokata J."/>
            <person name="Shigenobu S."/>
        </authorList>
    </citation>
    <scope>NUCLEOTIDE SEQUENCE [LARGE SCALE GENOMIC DNA]</scope>
</reference>
<evidence type="ECO:0000313" key="2">
    <source>
        <dbReference type="EMBL" id="GFO22382.1"/>
    </source>
</evidence>
<accession>A0AAV4BTQ8</accession>
<dbReference type="Proteomes" id="UP000735302">
    <property type="component" value="Unassembled WGS sequence"/>
</dbReference>
<gene>
    <name evidence="2" type="ORF">PoB_004888700</name>
</gene>